<dbReference type="EMBL" id="BAAARV010000096">
    <property type="protein sequence ID" value="GAA2384802.1"/>
    <property type="molecule type" value="Genomic_DNA"/>
</dbReference>
<keyword evidence="2" id="KW-0732">Signal</keyword>
<evidence type="ECO:0000256" key="2">
    <source>
        <dbReference type="SAM" id="SignalP"/>
    </source>
</evidence>
<protein>
    <submittedName>
        <fullName evidence="3">Uncharacterized protein</fullName>
    </submittedName>
</protein>
<evidence type="ECO:0000313" key="3">
    <source>
        <dbReference type="EMBL" id="GAA2384802.1"/>
    </source>
</evidence>
<feature type="chain" id="PRO_5045116684" evidence="2">
    <location>
        <begin position="31"/>
        <end position="131"/>
    </location>
</feature>
<gene>
    <name evidence="3" type="ORF">GCM10010170_094320</name>
</gene>
<keyword evidence="4" id="KW-1185">Reference proteome</keyword>
<accession>A0ABP5UNZ4</accession>
<evidence type="ECO:0000256" key="1">
    <source>
        <dbReference type="SAM" id="MobiDB-lite"/>
    </source>
</evidence>
<dbReference type="RefSeq" id="WP_344619234.1">
    <property type="nucleotide sequence ID" value="NZ_BAAARV010000096.1"/>
</dbReference>
<feature type="compositionally biased region" description="Low complexity" evidence="1">
    <location>
        <begin position="30"/>
        <end position="44"/>
    </location>
</feature>
<sequence>MRNAQRVLALGAMTLTAGAVFGMTATAASAATTQADKTTVAQPGPHGGPQGGPHGGPHGGPNGGPQGGQHGRPGDHDRSWIAGWYKNKKTCQFFAWTGEHSGRFDYGVCVPAFGKKGWILVAHDNGRRHHR</sequence>
<proteinExistence type="predicted"/>
<organism evidence="3 4">
    <name type="scientific">Dactylosporangium salmoneum</name>
    <dbReference type="NCBI Taxonomy" id="53361"/>
    <lineage>
        <taxon>Bacteria</taxon>
        <taxon>Bacillati</taxon>
        <taxon>Actinomycetota</taxon>
        <taxon>Actinomycetes</taxon>
        <taxon>Micromonosporales</taxon>
        <taxon>Micromonosporaceae</taxon>
        <taxon>Dactylosporangium</taxon>
    </lineage>
</organism>
<feature type="compositionally biased region" description="Gly residues" evidence="1">
    <location>
        <begin position="45"/>
        <end position="71"/>
    </location>
</feature>
<comment type="caution">
    <text evidence="3">The sequence shown here is derived from an EMBL/GenBank/DDBJ whole genome shotgun (WGS) entry which is preliminary data.</text>
</comment>
<dbReference type="Proteomes" id="UP001501444">
    <property type="component" value="Unassembled WGS sequence"/>
</dbReference>
<feature type="signal peptide" evidence="2">
    <location>
        <begin position="1"/>
        <end position="30"/>
    </location>
</feature>
<reference evidence="4" key="1">
    <citation type="journal article" date="2019" name="Int. J. Syst. Evol. Microbiol.">
        <title>The Global Catalogue of Microorganisms (GCM) 10K type strain sequencing project: providing services to taxonomists for standard genome sequencing and annotation.</title>
        <authorList>
            <consortium name="The Broad Institute Genomics Platform"/>
            <consortium name="The Broad Institute Genome Sequencing Center for Infectious Disease"/>
            <person name="Wu L."/>
            <person name="Ma J."/>
        </authorList>
    </citation>
    <scope>NUCLEOTIDE SEQUENCE [LARGE SCALE GENOMIC DNA]</scope>
    <source>
        <strain evidence="4">JCM 3272</strain>
    </source>
</reference>
<feature type="region of interest" description="Disordered" evidence="1">
    <location>
        <begin position="30"/>
        <end position="79"/>
    </location>
</feature>
<evidence type="ECO:0000313" key="4">
    <source>
        <dbReference type="Proteomes" id="UP001501444"/>
    </source>
</evidence>
<name>A0ABP5UNZ4_9ACTN</name>